<gene>
    <name evidence="1" type="ORF">Pan216_07010</name>
</gene>
<dbReference type="AlphaFoldDB" id="A0A518AYR6"/>
<dbReference type="RefSeq" id="WP_145254828.1">
    <property type="nucleotide sequence ID" value="NZ_CP036279.1"/>
</dbReference>
<proteinExistence type="predicted"/>
<sequence>MQKAVIVRNLLSDSVGQGWSYEVDAADETATNPLRELLEKGWRVVKTCPMPSELDSCCLVVLEDPETNKNGDLPLSAMNALSSWHRLQSAAKPASSHEWDGETIPLQGFGIDG</sequence>
<organism evidence="1 2">
    <name type="scientific">Kolteria novifilia</name>
    <dbReference type="NCBI Taxonomy" id="2527975"/>
    <lineage>
        <taxon>Bacteria</taxon>
        <taxon>Pseudomonadati</taxon>
        <taxon>Planctomycetota</taxon>
        <taxon>Planctomycetia</taxon>
        <taxon>Kolteriales</taxon>
        <taxon>Kolteriaceae</taxon>
        <taxon>Kolteria</taxon>
    </lineage>
</organism>
<name>A0A518AYR6_9BACT</name>
<protein>
    <submittedName>
        <fullName evidence="1">Uncharacterized protein</fullName>
    </submittedName>
</protein>
<reference evidence="1 2" key="1">
    <citation type="submission" date="2019-02" db="EMBL/GenBank/DDBJ databases">
        <title>Deep-cultivation of Planctomycetes and their phenomic and genomic characterization uncovers novel biology.</title>
        <authorList>
            <person name="Wiegand S."/>
            <person name="Jogler M."/>
            <person name="Boedeker C."/>
            <person name="Pinto D."/>
            <person name="Vollmers J."/>
            <person name="Rivas-Marin E."/>
            <person name="Kohn T."/>
            <person name="Peeters S.H."/>
            <person name="Heuer A."/>
            <person name="Rast P."/>
            <person name="Oberbeckmann S."/>
            <person name="Bunk B."/>
            <person name="Jeske O."/>
            <person name="Meyerdierks A."/>
            <person name="Storesund J.E."/>
            <person name="Kallscheuer N."/>
            <person name="Luecker S."/>
            <person name="Lage O.M."/>
            <person name="Pohl T."/>
            <person name="Merkel B.J."/>
            <person name="Hornburger P."/>
            <person name="Mueller R.-W."/>
            <person name="Bruemmer F."/>
            <person name="Labrenz M."/>
            <person name="Spormann A.M."/>
            <person name="Op den Camp H."/>
            <person name="Overmann J."/>
            <person name="Amann R."/>
            <person name="Jetten M.S.M."/>
            <person name="Mascher T."/>
            <person name="Medema M.H."/>
            <person name="Devos D.P."/>
            <person name="Kaster A.-K."/>
            <person name="Ovreas L."/>
            <person name="Rohde M."/>
            <person name="Galperin M.Y."/>
            <person name="Jogler C."/>
        </authorList>
    </citation>
    <scope>NUCLEOTIDE SEQUENCE [LARGE SCALE GENOMIC DNA]</scope>
    <source>
        <strain evidence="1 2">Pan216</strain>
    </source>
</reference>
<dbReference type="Proteomes" id="UP000317093">
    <property type="component" value="Chromosome"/>
</dbReference>
<keyword evidence="2" id="KW-1185">Reference proteome</keyword>
<dbReference type="KEGG" id="knv:Pan216_07010"/>
<accession>A0A518AYR6</accession>
<evidence type="ECO:0000313" key="1">
    <source>
        <dbReference type="EMBL" id="QDU59868.1"/>
    </source>
</evidence>
<evidence type="ECO:0000313" key="2">
    <source>
        <dbReference type="Proteomes" id="UP000317093"/>
    </source>
</evidence>
<dbReference type="EMBL" id="CP036279">
    <property type="protein sequence ID" value="QDU59868.1"/>
    <property type="molecule type" value="Genomic_DNA"/>
</dbReference>